<feature type="transmembrane region" description="Helical" evidence="8">
    <location>
        <begin position="135"/>
        <end position="155"/>
    </location>
</feature>
<keyword evidence="5 8" id="KW-0406">Ion transport</keyword>
<sequence length="190" mass="19587">MSYLEICLIGLGLSMDAFAVAVTNGMTKKNIGIGMAAGIGLCFGLFQGLMPAAGFALGSTFSSYIQAFDHVIALLLLGFIGGRMVYDGIKGEKDSQDGSRLTLGVLIAQGVATSIDALAVGVSFAAVFKSPMTMLAAAGIIAGLTFSLSFIGVYIGKKSGDFLNSKAQIVGGLILIGIGVKIFVEHVFFQ</sequence>
<name>A0A9D1T3Z0_9FIRM</name>
<dbReference type="GO" id="GO:0005886">
    <property type="term" value="C:plasma membrane"/>
    <property type="evidence" value="ECO:0007669"/>
    <property type="project" value="UniProtKB-SubCell"/>
</dbReference>
<evidence type="ECO:0000256" key="1">
    <source>
        <dbReference type="ARBA" id="ARBA00022448"/>
    </source>
</evidence>
<reference evidence="9" key="1">
    <citation type="submission" date="2020-10" db="EMBL/GenBank/DDBJ databases">
        <authorList>
            <person name="Gilroy R."/>
        </authorList>
    </citation>
    <scope>NUCLEOTIDE SEQUENCE</scope>
    <source>
        <strain evidence="9">1370</strain>
    </source>
</reference>
<keyword evidence="2 8" id="KW-1003">Cell membrane</keyword>
<keyword evidence="3 8" id="KW-0812">Transmembrane</keyword>
<evidence type="ECO:0000256" key="6">
    <source>
        <dbReference type="ARBA" id="ARBA00023136"/>
    </source>
</evidence>
<accession>A0A9D1T3Z0</accession>
<organism evidence="9 10">
    <name type="scientific">Candidatus Faeciplasma avium</name>
    <dbReference type="NCBI Taxonomy" id="2840798"/>
    <lineage>
        <taxon>Bacteria</taxon>
        <taxon>Bacillati</taxon>
        <taxon>Bacillota</taxon>
        <taxon>Clostridia</taxon>
        <taxon>Eubacteriales</taxon>
        <taxon>Oscillospiraceae</taxon>
        <taxon>Oscillospiraceae incertae sedis</taxon>
        <taxon>Candidatus Faeciplasma</taxon>
    </lineage>
</organism>
<dbReference type="HAMAP" id="MF_01521">
    <property type="entry name" value="MntP_pump"/>
    <property type="match status" value="1"/>
</dbReference>
<dbReference type="PANTHER" id="PTHR35529:SF1">
    <property type="entry name" value="MANGANESE EFFLUX PUMP MNTP-RELATED"/>
    <property type="match status" value="1"/>
</dbReference>
<feature type="transmembrane region" description="Helical" evidence="8">
    <location>
        <begin position="67"/>
        <end position="86"/>
    </location>
</feature>
<comment type="caution">
    <text evidence="9">The sequence shown here is derived from an EMBL/GenBank/DDBJ whole genome shotgun (WGS) entry which is preliminary data.</text>
</comment>
<dbReference type="InterPro" id="IPR022929">
    <property type="entry name" value="Put_MntP"/>
</dbReference>
<dbReference type="Pfam" id="PF02659">
    <property type="entry name" value="Mntp"/>
    <property type="match status" value="1"/>
</dbReference>
<dbReference type="AlphaFoldDB" id="A0A9D1T3Z0"/>
<dbReference type="PANTHER" id="PTHR35529">
    <property type="entry name" value="MANGANESE EFFLUX PUMP MNTP-RELATED"/>
    <property type="match status" value="1"/>
</dbReference>
<evidence type="ECO:0000256" key="3">
    <source>
        <dbReference type="ARBA" id="ARBA00022692"/>
    </source>
</evidence>
<evidence type="ECO:0000256" key="7">
    <source>
        <dbReference type="ARBA" id="ARBA00023211"/>
    </source>
</evidence>
<gene>
    <name evidence="8" type="primary">mntP</name>
    <name evidence="9" type="ORF">IAD28_04800</name>
</gene>
<evidence type="ECO:0000256" key="2">
    <source>
        <dbReference type="ARBA" id="ARBA00022475"/>
    </source>
</evidence>
<keyword evidence="4 8" id="KW-1133">Transmembrane helix</keyword>
<feature type="transmembrane region" description="Helical" evidence="8">
    <location>
        <begin position="31"/>
        <end position="55"/>
    </location>
</feature>
<comment type="similarity">
    <text evidence="8">Belongs to the MntP (TC 9.B.29) family.</text>
</comment>
<comment type="subcellular location">
    <subcellularLocation>
        <location evidence="8">Cell membrane</location>
        <topology evidence="8">Multi-pass membrane protein</topology>
    </subcellularLocation>
</comment>
<evidence type="ECO:0000256" key="4">
    <source>
        <dbReference type="ARBA" id="ARBA00022989"/>
    </source>
</evidence>
<keyword evidence="6 8" id="KW-0472">Membrane</keyword>
<evidence type="ECO:0000256" key="8">
    <source>
        <dbReference type="HAMAP-Rule" id="MF_01521"/>
    </source>
</evidence>
<dbReference type="EMBL" id="DVOL01000065">
    <property type="protein sequence ID" value="HIV10990.1"/>
    <property type="molecule type" value="Genomic_DNA"/>
</dbReference>
<dbReference type="GO" id="GO:0005384">
    <property type="term" value="F:manganese ion transmembrane transporter activity"/>
    <property type="evidence" value="ECO:0007669"/>
    <property type="project" value="UniProtKB-UniRule"/>
</dbReference>
<evidence type="ECO:0000313" key="10">
    <source>
        <dbReference type="Proteomes" id="UP000823960"/>
    </source>
</evidence>
<feature type="transmembrane region" description="Helical" evidence="8">
    <location>
        <begin position="167"/>
        <end position="184"/>
    </location>
</feature>
<proteinExistence type="inferred from homology"/>
<evidence type="ECO:0000313" key="9">
    <source>
        <dbReference type="EMBL" id="HIV10990.1"/>
    </source>
</evidence>
<protein>
    <recommendedName>
        <fullName evidence="8">Putative manganese efflux pump MntP</fullName>
    </recommendedName>
</protein>
<dbReference type="Proteomes" id="UP000823960">
    <property type="component" value="Unassembled WGS sequence"/>
</dbReference>
<reference evidence="9" key="2">
    <citation type="journal article" date="2021" name="PeerJ">
        <title>Extensive microbial diversity within the chicken gut microbiome revealed by metagenomics and culture.</title>
        <authorList>
            <person name="Gilroy R."/>
            <person name="Ravi A."/>
            <person name="Getino M."/>
            <person name="Pursley I."/>
            <person name="Horton D.L."/>
            <person name="Alikhan N.F."/>
            <person name="Baker D."/>
            <person name="Gharbi K."/>
            <person name="Hall N."/>
            <person name="Watson M."/>
            <person name="Adriaenssens E.M."/>
            <person name="Foster-Nyarko E."/>
            <person name="Jarju S."/>
            <person name="Secka A."/>
            <person name="Antonio M."/>
            <person name="Oren A."/>
            <person name="Chaudhuri R.R."/>
            <person name="La Ragione R."/>
            <person name="Hildebrand F."/>
            <person name="Pallen M.J."/>
        </authorList>
    </citation>
    <scope>NUCLEOTIDE SEQUENCE</scope>
    <source>
        <strain evidence="9">1370</strain>
    </source>
</reference>
<evidence type="ECO:0000256" key="5">
    <source>
        <dbReference type="ARBA" id="ARBA00023065"/>
    </source>
</evidence>
<keyword evidence="1 8" id="KW-0813">Transport</keyword>
<dbReference type="InterPro" id="IPR003810">
    <property type="entry name" value="Mntp/YtaF"/>
</dbReference>
<keyword evidence="7 8" id="KW-0464">Manganese</keyword>
<feature type="transmembrane region" description="Helical" evidence="8">
    <location>
        <begin position="106"/>
        <end position="128"/>
    </location>
</feature>
<comment type="function">
    <text evidence="8">Probably functions as a manganese efflux pump.</text>
</comment>